<proteinExistence type="predicted"/>
<accession>A0A096AKB3</accession>
<protein>
    <submittedName>
        <fullName evidence="1">Transcriptional regulator</fullName>
    </submittedName>
</protein>
<dbReference type="GO" id="GO:0005829">
    <property type="term" value="C:cytosol"/>
    <property type="evidence" value="ECO:0007669"/>
    <property type="project" value="TreeGrafter"/>
</dbReference>
<dbReference type="PROSITE" id="PS51197">
    <property type="entry name" value="HTH_RRF2_2"/>
    <property type="match status" value="1"/>
</dbReference>
<evidence type="ECO:0000313" key="2">
    <source>
        <dbReference type="Proteomes" id="UP000029628"/>
    </source>
</evidence>
<sequence length="158" mass="17672">MKFNQATDYAFRMIVHMSMLPVGTKKTGGELARAECIPERFLLKIMRSLIHAKIMKSYRGVEGGFALQREPKDITLLDVVVAVEGDAYLQKCLYDVDSCSRGCQGHCALHECIGAIQTKLIEMLESENFATLAMREKKIRSELHICSDSAQCAVEQVV</sequence>
<dbReference type="EMBL" id="JRNT01000018">
    <property type="protein sequence ID" value="KGF47071.1"/>
    <property type="molecule type" value="Genomic_DNA"/>
</dbReference>
<reference evidence="1 2" key="1">
    <citation type="submission" date="2014-07" db="EMBL/GenBank/DDBJ databases">
        <authorList>
            <person name="McCorrison J."/>
            <person name="Sanka R."/>
            <person name="Torralba M."/>
            <person name="Gillis M."/>
            <person name="Haft D.H."/>
            <person name="Methe B."/>
            <person name="Sutton G."/>
            <person name="Nelson K.E."/>
        </authorList>
    </citation>
    <scope>NUCLEOTIDE SEQUENCE [LARGE SCALE GENOMIC DNA]</scope>
    <source>
        <strain evidence="1 2">DNF00314</strain>
    </source>
</reference>
<dbReference type="InterPro" id="IPR036388">
    <property type="entry name" value="WH-like_DNA-bd_sf"/>
</dbReference>
<dbReference type="PANTHER" id="PTHR33221">
    <property type="entry name" value="WINGED HELIX-TURN-HELIX TRANSCRIPTIONAL REGULATOR, RRF2 FAMILY"/>
    <property type="match status" value="1"/>
</dbReference>
<dbReference type="NCBIfam" id="TIGR00738">
    <property type="entry name" value="rrf2_super"/>
    <property type="match status" value="1"/>
</dbReference>
<dbReference type="Pfam" id="PF02082">
    <property type="entry name" value="Rrf2"/>
    <property type="match status" value="1"/>
</dbReference>
<dbReference type="RefSeq" id="WP_038152769.1">
    <property type="nucleotide sequence ID" value="NZ_JRNT01000018.1"/>
</dbReference>
<dbReference type="InterPro" id="IPR036390">
    <property type="entry name" value="WH_DNA-bd_sf"/>
</dbReference>
<dbReference type="Proteomes" id="UP000029628">
    <property type="component" value="Unassembled WGS sequence"/>
</dbReference>
<dbReference type="eggNOG" id="COG1959">
    <property type="taxonomic scope" value="Bacteria"/>
</dbReference>
<comment type="caution">
    <text evidence="1">The sequence shown here is derived from an EMBL/GenBank/DDBJ whole genome shotgun (WGS) entry which is preliminary data.</text>
</comment>
<organism evidence="1 2">
    <name type="scientific">Veillonella montpellierensis DNF00314</name>
    <dbReference type="NCBI Taxonomy" id="1401067"/>
    <lineage>
        <taxon>Bacteria</taxon>
        <taxon>Bacillati</taxon>
        <taxon>Bacillota</taxon>
        <taxon>Negativicutes</taxon>
        <taxon>Veillonellales</taxon>
        <taxon>Veillonellaceae</taxon>
        <taxon>Veillonella</taxon>
    </lineage>
</organism>
<gene>
    <name evidence="1" type="ORF">HMPREF0872_06145</name>
</gene>
<dbReference type="PANTHER" id="PTHR33221:SF2">
    <property type="entry name" value="TRANSCRIPTIONAL REGULATOR"/>
    <property type="match status" value="1"/>
</dbReference>
<evidence type="ECO:0000313" key="1">
    <source>
        <dbReference type="EMBL" id="KGF47071.1"/>
    </source>
</evidence>
<name>A0A096AKB3_9FIRM</name>
<dbReference type="InterPro" id="IPR000944">
    <property type="entry name" value="Tscrpt_reg_Rrf2"/>
</dbReference>
<dbReference type="Gene3D" id="1.10.10.10">
    <property type="entry name" value="Winged helix-like DNA-binding domain superfamily/Winged helix DNA-binding domain"/>
    <property type="match status" value="1"/>
</dbReference>
<dbReference type="AlphaFoldDB" id="A0A096AKB3"/>
<dbReference type="GO" id="GO:0003700">
    <property type="term" value="F:DNA-binding transcription factor activity"/>
    <property type="evidence" value="ECO:0007669"/>
    <property type="project" value="TreeGrafter"/>
</dbReference>
<keyword evidence="2" id="KW-1185">Reference proteome</keyword>
<dbReference type="SUPFAM" id="SSF46785">
    <property type="entry name" value="Winged helix' DNA-binding domain"/>
    <property type="match status" value="1"/>
</dbReference>